<dbReference type="FunFam" id="3.90.79.10:FF:000014">
    <property type="entry name" value="8-oxo-dGTP diphosphatase MutT"/>
    <property type="match status" value="1"/>
</dbReference>
<dbReference type="GO" id="GO:0046872">
    <property type="term" value="F:metal ion binding"/>
    <property type="evidence" value="ECO:0007669"/>
    <property type="project" value="UniProtKB-KW"/>
</dbReference>
<evidence type="ECO:0000256" key="17">
    <source>
        <dbReference type="PIRSR" id="PIRSR603561-1"/>
    </source>
</evidence>
<keyword evidence="3" id="KW-0515">Mutator protein</keyword>
<evidence type="ECO:0000256" key="16">
    <source>
        <dbReference type="ARBA" id="ARBA00042798"/>
    </source>
</evidence>
<dbReference type="InterPro" id="IPR029119">
    <property type="entry name" value="MutY_C"/>
</dbReference>
<evidence type="ECO:0000256" key="7">
    <source>
        <dbReference type="ARBA" id="ARBA00022801"/>
    </source>
</evidence>
<evidence type="ECO:0000256" key="3">
    <source>
        <dbReference type="ARBA" id="ARBA00022457"/>
    </source>
</evidence>
<evidence type="ECO:0000256" key="12">
    <source>
        <dbReference type="ARBA" id="ARBA00038905"/>
    </source>
</evidence>
<evidence type="ECO:0000256" key="14">
    <source>
        <dbReference type="ARBA" id="ARBA00041592"/>
    </source>
</evidence>
<evidence type="ECO:0000256" key="9">
    <source>
        <dbReference type="ARBA" id="ARBA00023204"/>
    </source>
</evidence>
<name>A0A255Z148_9SPHN</name>
<dbReference type="InterPro" id="IPR000086">
    <property type="entry name" value="NUDIX_hydrolase_dom"/>
</dbReference>
<dbReference type="OrthoDB" id="9810648at2"/>
<evidence type="ECO:0000256" key="18">
    <source>
        <dbReference type="PIRSR" id="PIRSR603561-2"/>
    </source>
</evidence>
<dbReference type="Pfam" id="PF14815">
    <property type="entry name" value="NUDIX_4"/>
    <property type="match status" value="1"/>
</dbReference>
<evidence type="ECO:0000313" key="20">
    <source>
        <dbReference type="EMBL" id="OYQ35141.1"/>
    </source>
</evidence>
<dbReference type="SUPFAM" id="SSF55811">
    <property type="entry name" value="Nudix"/>
    <property type="match status" value="1"/>
</dbReference>
<dbReference type="GO" id="GO:0044715">
    <property type="term" value="F:8-oxo-dGDP phosphatase activity"/>
    <property type="evidence" value="ECO:0007669"/>
    <property type="project" value="TreeGrafter"/>
</dbReference>
<dbReference type="EMBL" id="NOXT01000060">
    <property type="protein sequence ID" value="OYQ35141.1"/>
    <property type="molecule type" value="Genomic_DNA"/>
</dbReference>
<dbReference type="GO" id="GO:0006281">
    <property type="term" value="P:DNA repair"/>
    <property type="evidence" value="ECO:0007669"/>
    <property type="project" value="UniProtKB-KW"/>
</dbReference>
<evidence type="ECO:0000256" key="5">
    <source>
        <dbReference type="ARBA" id="ARBA00022723"/>
    </source>
</evidence>
<keyword evidence="8 18" id="KW-0460">Magnesium</keyword>
<gene>
    <name evidence="20" type="ORF">CHU93_01840</name>
</gene>
<dbReference type="InterPro" id="IPR020084">
    <property type="entry name" value="NUDIX_hydrolase_CS"/>
</dbReference>
<evidence type="ECO:0000256" key="4">
    <source>
        <dbReference type="ARBA" id="ARBA00022705"/>
    </source>
</evidence>
<protein>
    <recommendedName>
        <fullName evidence="13">8-oxo-dGTP diphosphatase</fullName>
        <ecNumber evidence="12">3.6.1.55</ecNumber>
    </recommendedName>
    <alternativeName>
        <fullName evidence="16">7,8-dihydro-8-oxoguanine-triphosphatase</fullName>
    </alternativeName>
    <alternativeName>
        <fullName evidence="15">Mutator protein MutT</fullName>
    </alternativeName>
    <alternativeName>
        <fullName evidence="14">dGTP pyrophosphohydrolase</fullName>
    </alternativeName>
</protein>
<keyword evidence="6" id="KW-0227">DNA damage</keyword>
<dbReference type="InterPro" id="IPR047127">
    <property type="entry name" value="MutT-like"/>
</dbReference>
<evidence type="ECO:0000256" key="11">
    <source>
        <dbReference type="ARBA" id="ARBA00036904"/>
    </source>
</evidence>
<dbReference type="PRINTS" id="PR00502">
    <property type="entry name" value="NUDIXFAMILY"/>
</dbReference>
<keyword evidence="21" id="KW-1185">Reference proteome</keyword>
<sequence length="131" mass="14133">MRIIHVVAAALVDADGRVLLAQRPEGKSLAGLWEFPGGKLEPGESPEAALARELEEELGITAPALAPFTFVSFAYPEFHLVMLLYWCRAWTGVPHGRDGQALRWELPAAMPALPMPPADVPLVEALIAAGR</sequence>
<dbReference type="InterPro" id="IPR020476">
    <property type="entry name" value="Nudix_hydrolase"/>
</dbReference>
<dbReference type="InterPro" id="IPR015797">
    <property type="entry name" value="NUDIX_hydrolase-like_dom_sf"/>
</dbReference>
<evidence type="ECO:0000256" key="2">
    <source>
        <dbReference type="ARBA" id="ARBA00005582"/>
    </source>
</evidence>
<feature type="binding site" evidence="18">
    <location>
        <position position="37"/>
    </location>
    <ligand>
        <name>Mg(2+)</name>
        <dbReference type="ChEBI" id="CHEBI:18420"/>
    </ligand>
</feature>
<feature type="domain" description="Nudix hydrolase" evidence="19">
    <location>
        <begin position="1"/>
        <end position="128"/>
    </location>
</feature>
<evidence type="ECO:0000259" key="19">
    <source>
        <dbReference type="PROSITE" id="PS51462"/>
    </source>
</evidence>
<organism evidence="20 21">
    <name type="scientific">Sandarakinorhabdus cyanobacteriorum</name>
    <dbReference type="NCBI Taxonomy" id="1981098"/>
    <lineage>
        <taxon>Bacteria</taxon>
        <taxon>Pseudomonadati</taxon>
        <taxon>Pseudomonadota</taxon>
        <taxon>Alphaproteobacteria</taxon>
        <taxon>Sphingomonadales</taxon>
        <taxon>Sphingosinicellaceae</taxon>
        <taxon>Sandarakinorhabdus</taxon>
    </lineage>
</organism>
<comment type="caution">
    <text evidence="20">The sequence shown here is derived from an EMBL/GenBank/DDBJ whole genome shotgun (WGS) entry which is preliminary data.</text>
</comment>
<evidence type="ECO:0000256" key="1">
    <source>
        <dbReference type="ARBA" id="ARBA00001946"/>
    </source>
</evidence>
<dbReference type="CDD" id="cd03425">
    <property type="entry name" value="NUDIX_MutT_NudA_like"/>
    <property type="match status" value="1"/>
</dbReference>
<dbReference type="AlphaFoldDB" id="A0A255Z148"/>
<dbReference type="Proteomes" id="UP000216991">
    <property type="component" value="Unassembled WGS sequence"/>
</dbReference>
<feature type="binding site" evidence="17">
    <location>
        <begin position="34"/>
        <end position="37"/>
    </location>
    <ligand>
        <name>8-oxo-dGTP</name>
        <dbReference type="ChEBI" id="CHEBI:77896"/>
    </ligand>
</feature>
<dbReference type="PANTHER" id="PTHR47707">
    <property type="entry name" value="8-OXO-DGTP DIPHOSPHATASE"/>
    <property type="match status" value="1"/>
</dbReference>
<comment type="cofactor">
    <cofactor evidence="1 18">
        <name>Mg(2+)</name>
        <dbReference type="ChEBI" id="CHEBI:18420"/>
    </cofactor>
</comment>
<reference evidence="20 21" key="1">
    <citation type="submission" date="2017-07" db="EMBL/GenBank/DDBJ databases">
        <title>Sandarakinorhabdus cyanobacteriorum sp. nov., a novel bacterium isolated from cyanobacterial aggregates in a eutrophic lake.</title>
        <authorList>
            <person name="Cai H."/>
        </authorList>
    </citation>
    <scope>NUCLEOTIDE SEQUENCE [LARGE SCALE GENOMIC DNA]</scope>
    <source>
        <strain evidence="20 21">TH057</strain>
    </source>
</reference>
<keyword evidence="9" id="KW-0234">DNA repair</keyword>
<keyword evidence="4" id="KW-0235">DNA replication</keyword>
<dbReference type="InterPro" id="IPR003561">
    <property type="entry name" value="Mutator_MutT"/>
</dbReference>
<comment type="similarity">
    <text evidence="2">Belongs to the Nudix hydrolase family.</text>
</comment>
<evidence type="ECO:0000256" key="13">
    <source>
        <dbReference type="ARBA" id="ARBA00040794"/>
    </source>
</evidence>
<dbReference type="GO" id="GO:0006260">
    <property type="term" value="P:DNA replication"/>
    <property type="evidence" value="ECO:0007669"/>
    <property type="project" value="UniProtKB-KW"/>
</dbReference>
<dbReference type="PROSITE" id="PS00893">
    <property type="entry name" value="NUDIX_BOX"/>
    <property type="match status" value="1"/>
</dbReference>
<dbReference type="EC" id="3.6.1.55" evidence="12"/>
<accession>A0A255Z148</accession>
<dbReference type="GO" id="GO:0035539">
    <property type="term" value="F:8-oxo-7,8-dihydrodeoxyguanosine triphosphate pyrophosphatase activity"/>
    <property type="evidence" value="ECO:0007669"/>
    <property type="project" value="UniProtKB-EC"/>
</dbReference>
<keyword evidence="5 18" id="KW-0479">Metal-binding</keyword>
<proteinExistence type="inferred from homology"/>
<dbReference type="PANTHER" id="PTHR47707:SF1">
    <property type="entry name" value="NUDIX HYDROLASE FAMILY PROTEIN"/>
    <property type="match status" value="1"/>
</dbReference>
<evidence type="ECO:0000256" key="8">
    <source>
        <dbReference type="ARBA" id="ARBA00022842"/>
    </source>
</evidence>
<dbReference type="Gene3D" id="3.90.79.10">
    <property type="entry name" value="Nucleoside Triphosphate Pyrophosphohydrolase"/>
    <property type="match status" value="1"/>
</dbReference>
<evidence type="ECO:0000256" key="15">
    <source>
        <dbReference type="ARBA" id="ARBA00041979"/>
    </source>
</evidence>
<feature type="binding site" evidence="17">
    <location>
        <position position="23"/>
    </location>
    <ligand>
        <name>8-oxo-dGTP</name>
        <dbReference type="ChEBI" id="CHEBI:77896"/>
    </ligand>
</feature>
<dbReference type="GO" id="GO:0008413">
    <property type="term" value="F:8-oxo-7,8-dihydroguanosine triphosphate pyrophosphatase activity"/>
    <property type="evidence" value="ECO:0007669"/>
    <property type="project" value="InterPro"/>
</dbReference>
<dbReference type="PROSITE" id="PS51462">
    <property type="entry name" value="NUDIX"/>
    <property type="match status" value="1"/>
</dbReference>
<comment type="catalytic activity">
    <reaction evidence="10">
        <text>8-oxo-dGTP + H2O = 8-oxo-dGMP + diphosphate + H(+)</text>
        <dbReference type="Rhea" id="RHEA:31575"/>
        <dbReference type="ChEBI" id="CHEBI:15377"/>
        <dbReference type="ChEBI" id="CHEBI:15378"/>
        <dbReference type="ChEBI" id="CHEBI:33019"/>
        <dbReference type="ChEBI" id="CHEBI:63224"/>
        <dbReference type="ChEBI" id="CHEBI:77896"/>
        <dbReference type="EC" id="3.6.1.55"/>
    </reaction>
</comment>
<keyword evidence="7 20" id="KW-0378">Hydrolase</keyword>
<dbReference type="GO" id="GO:0044716">
    <property type="term" value="F:8-oxo-GDP phosphatase activity"/>
    <property type="evidence" value="ECO:0007669"/>
    <property type="project" value="TreeGrafter"/>
</dbReference>
<feature type="binding site" evidence="18">
    <location>
        <position position="57"/>
    </location>
    <ligand>
        <name>Mg(2+)</name>
        <dbReference type="ChEBI" id="CHEBI:18420"/>
    </ligand>
</feature>
<evidence type="ECO:0000313" key="21">
    <source>
        <dbReference type="Proteomes" id="UP000216991"/>
    </source>
</evidence>
<evidence type="ECO:0000256" key="10">
    <source>
        <dbReference type="ARBA" id="ARBA00035861"/>
    </source>
</evidence>
<comment type="catalytic activity">
    <reaction evidence="11">
        <text>8-oxo-GTP + H2O = 8-oxo-GMP + diphosphate + H(+)</text>
        <dbReference type="Rhea" id="RHEA:67616"/>
        <dbReference type="ChEBI" id="CHEBI:15377"/>
        <dbReference type="ChEBI" id="CHEBI:15378"/>
        <dbReference type="ChEBI" id="CHEBI:33019"/>
        <dbReference type="ChEBI" id="CHEBI:143553"/>
        <dbReference type="ChEBI" id="CHEBI:145694"/>
    </reaction>
</comment>
<dbReference type="RefSeq" id="WP_086115436.1">
    <property type="nucleotide sequence ID" value="NZ_NOXT01000060.1"/>
</dbReference>
<dbReference type="NCBIfam" id="TIGR00586">
    <property type="entry name" value="mutt"/>
    <property type="match status" value="1"/>
</dbReference>
<evidence type="ECO:0000256" key="6">
    <source>
        <dbReference type="ARBA" id="ARBA00022763"/>
    </source>
</evidence>